<feature type="compositionally biased region" description="Basic and acidic residues" evidence="1">
    <location>
        <begin position="27"/>
        <end position="39"/>
    </location>
</feature>
<evidence type="ECO:0000313" key="3">
    <source>
        <dbReference type="Proteomes" id="UP000440578"/>
    </source>
</evidence>
<feature type="compositionally biased region" description="Polar residues" evidence="1">
    <location>
        <begin position="141"/>
        <end position="153"/>
    </location>
</feature>
<dbReference type="PANTHER" id="PTHR47331">
    <property type="entry name" value="PHD-TYPE DOMAIN-CONTAINING PROTEIN"/>
    <property type="match status" value="1"/>
</dbReference>
<feature type="region of interest" description="Disordered" evidence="1">
    <location>
        <begin position="141"/>
        <end position="165"/>
    </location>
</feature>
<proteinExistence type="predicted"/>
<organism evidence="2 3">
    <name type="scientific">Amphibalanus amphitrite</name>
    <name type="common">Striped barnacle</name>
    <name type="synonym">Balanus amphitrite</name>
    <dbReference type="NCBI Taxonomy" id="1232801"/>
    <lineage>
        <taxon>Eukaryota</taxon>
        <taxon>Metazoa</taxon>
        <taxon>Ecdysozoa</taxon>
        <taxon>Arthropoda</taxon>
        <taxon>Crustacea</taxon>
        <taxon>Multicrustacea</taxon>
        <taxon>Cirripedia</taxon>
        <taxon>Thoracica</taxon>
        <taxon>Thoracicalcarea</taxon>
        <taxon>Balanomorpha</taxon>
        <taxon>Balanoidea</taxon>
        <taxon>Balanidae</taxon>
        <taxon>Amphibalaninae</taxon>
        <taxon>Amphibalanus</taxon>
    </lineage>
</organism>
<feature type="region of interest" description="Disordered" evidence="1">
    <location>
        <begin position="19"/>
        <end position="60"/>
    </location>
</feature>
<evidence type="ECO:0000313" key="2">
    <source>
        <dbReference type="EMBL" id="KAF0301793.1"/>
    </source>
</evidence>
<protein>
    <submittedName>
        <fullName evidence="2">Uncharacterized protein</fullName>
    </submittedName>
</protein>
<gene>
    <name evidence="2" type="ORF">FJT64_025979</name>
</gene>
<sequence length="292" mass="33545">MRKSQTDVPQRFRERAVASVADIQETGDQKQFIRQERRAKNCLPPDLNAGQESDQNEKEEAVFKTESWLASADLVPQKTVTDRDADAEVKLKTETTEARHGSVCMDDVHQSERTVSEAARAVRRDCPDLLTKEDFRHENQMNNTSEVQSSTPHVRQAHPDADYDDTYLPVEGALGAVWDEERDSPSAQFQDSKKQTTRREALRRTAVIFDPVRIAAPYRITVQILKEKLWMLRHIRSRWKKEKIPKPGTSKGLWSLVREQSSCQDRTDEGALYDSSQRMERPTHGRSPWSLS</sequence>
<keyword evidence="3" id="KW-1185">Reference proteome</keyword>
<dbReference type="Proteomes" id="UP000440578">
    <property type="component" value="Unassembled WGS sequence"/>
</dbReference>
<accession>A0A6A4W706</accession>
<feature type="region of interest" description="Disordered" evidence="1">
    <location>
        <begin position="259"/>
        <end position="292"/>
    </location>
</feature>
<dbReference type="EMBL" id="VIIS01001121">
    <property type="protein sequence ID" value="KAF0301793.1"/>
    <property type="molecule type" value="Genomic_DNA"/>
</dbReference>
<dbReference type="AlphaFoldDB" id="A0A6A4W706"/>
<comment type="caution">
    <text evidence="2">The sequence shown here is derived from an EMBL/GenBank/DDBJ whole genome shotgun (WGS) entry which is preliminary data.</text>
</comment>
<name>A0A6A4W706_AMPAM</name>
<evidence type="ECO:0000256" key="1">
    <source>
        <dbReference type="SAM" id="MobiDB-lite"/>
    </source>
</evidence>
<reference evidence="2 3" key="1">
    <citation type="submission" date="2019-07" db="EMBL/GenBank/DDBJ databases">
        <title>Draft genome assembly of a fouling barnacle, Amphibalanus amphitrite (Darwin, 1854): The first reference genome for Thecostraca.</title>
        <authorList>
            <person name="Kim W."/>
        </authorList>
    </citation>
    <scope>NUCLEOTIDE SEQUENCE [LARGE SCALE GENOMIC DNA]</scope>
    <source>
        <strain evidence="2">SNU_AA5</strain>
        <tissue evidence="2">Soma without cirri and trophi</tissue>
    </source>
</reference>